<proteinExistence type="predicted"/>
<name>A0ACC2T0N4_9FUNG</name>
<evidence type="ECO:0000313" key="1">
    <source>
        <dbReference type="EMBL" id="KAJ9068097.1"/>
    </source>
</evidence>
<gene>
    <name evidence="1" type="ORF">DSO57_1032106</name>
</gene>
<dbReference type="EMBL" id="QTSX02003788">
    <property type="protein sequence ID" value="KAJ9068097.1"/>
    <property type="molecule type" value="Genomic_DNA"/>
</dbReference>
<reference evidence="1" key="1">
    <citation type="submission" date="2022-04" db="EMBL/GenBank/DDBJ databases">
        <title>Genome of the entomopathogenic fungus Entomophthora muscae.</title>
        <authorList>
            <person name="Elya C."/>
            <person name="Lovett B.R."/>
            <person name="Lee E."/>
            <person name="Macias A.M."/>
            <person name="Hajek A.E."/>
            <person name="De Bivort B.L."/>
            <person name="Kasson M.T."/>
            <person name="De Fine Licht H.H."/>
            <person name="Stajich J.E."/>
        </authorList>
    </citation>
    <scope>NUCLEOTIDE SEQUENCE</scope>
    <source>
        <strain evidence="1">Berkeley</strain>
    </source>
</reference>
<evidence type="ECO:0000313" key="2">
    <source>
        <dbReference type="Proteomes" id="UP001165960"/>
    </source>
</evidence>
<organism evidence="1 2">
    <name type="scientific">Entomophthora muscae</name>
    <dbReference type="NCBI Taxonomy" id="34485"/>
    <lineage>
        <taxon>Eukaryota</taxon>
        <taxon>Fungi</taxon>
        <taxon>Fungi incertae sedis</taxon>
        <taxon>Zoopagomycota</taxon>
        <taxon>Entomophthoromycotina</taxon>
        <taxon>Entomophthoromycetes</taxon>
        <taxon>Entomophthorales</taxon>
        <taxon>Entomophthoraceae</taxon>
        <taxon>Entomophthora</taxon>
    </lineage>
</organism>
<accession>A0ACC2T0N4</accession>
<dbReference type="Proteomes" id="UP001165960">
    <property type="component" value="Unassembled WGS sequence"/>
</dbReference>
<comment type="caution">
    <text evidence="1">The sequence shown here is derived from an EMBL/GenBank/DDBJ whole genome shotgun (WGS) entry which is preliminary data.</text>
</comment>
<keyword evidence="2" id="KW-1185">Reference proteome</keyword>
<sequence length="228" mass="25454">MAKSKTQNSKVAAANDRKAGAKAEKEAKENQAKEEKEAAEWSKGSKKPGKAEDKEAKRAEQLAKKAELEALKKKEEEEIAKIKPKKSGEDKKAAKKQVKVEKAGASRGTLSLSAVELSASNIDDALDMFEAIDDSETALNAKVGAIDNHPERRAKAAYNAFEERRLPILKVENKGLRLTQLKQLLWKEWQKSPENPFNQATIAYNATREEKRNLVESTRKDIESRLKI</sequence>
<protein>
    <submittedName>
        <fullName evidence="1">Uncharacterized protein</fullName>
    </submittedName>
</protein>